<evidence type="ECO:0000313" key="1">
    <source>
        <dbReference type="EMBL" id="GGA62603.1"/>
    </source>
</evidence>
<proteinExistence type="predicted"/>
<protein>
    <submittedName>
        <fullName evidence="1">Uncharacterized protein</fullName>
    </submittedName>
</protein>
<reference evidence="2" key="1">
    <citation type="journal article" date="2019" name="Int. J. Syst. Evol. Microbiol.">
        <title>The Global Catalogue of Microorganisms (GCM) 10K type strain sequencing project: providing services to taxonomists for standard genome sequencing and annotation.</title>
        <authorList>
            <consortium name="The Broad Institute Genomics Platform"/>
            <consortium name="The Broad Institute Genome Sequencing Center for Infectious Disease"/>
            <person name="Wu L."/>
            <person name="Ma J."/>
        </authorList>
    </citation>
    <scope>NUCLEOTIDE SEQUENCE [LARGE SCALE GENOMIC DNA]</scope>
    <source>
        <strain evidence="2">CGMCC 1.10106</strain>
    </source>
</reference>
<accession>A0ABQ1H7Q5</accession>
<organism evidence="1 2">
    <name type="scientific">Sphingomonas psychrolutea</name>
    <dbReference type="NCBI Taxonomy" id="1259676"/>
    <lineage>
        <taxon>Bacteria</taxon>
        <taxon>Pseudomonadati</taxon>
        <taxon>Pseudomonadota</taxon>
        <taxon>Alphaproteobacteria</taxon>
        <taxon>Sphingomonadales</taxon>
        <taxon>Sphingomonadaceae</taxon>
        <taxon>Sphingomonas</taxon>
    </lineage>
</organism>
<name>A0ABQ1H7Q5_9SPHN</name>
<gene>
    <name evidence="1" type="ORF">GCM10011395_35980</name>
</gene>
<keyword evidence="2" id="KW-1185">Reference proteome</keyword>
<sequence length="94" mass="10620">MEPSVQDRDPNIIHSGLSRTVTVQGASVEVLIYRLEHDPKWALEVVNEAKTSTVWDALFDTDEEALQAFELALAEEGIDAFLDRGNVIEFPRRH</sequence>
<dbReference type="Proteomes" id="UP000618591">
    <property type="component" value="Unassembled WGS sequence"/>
</dbReference>
<evidence type="ECO:0000313" key="2">
    <source>
        <dbReference type="Proteomes" id="UP000618591"/>
    </source>
</evidence>
<dbReference type="EMBL" id="BMDW01000050">
    <property type="protein sequence ID" value="GGA62603.1"/>
    <property type="molecule type" value="Genomic_DNA"/>
</dbReference>
<comment type="caution">
    <text evidence="1">The sequence shown here is derived from an EMBL/GenBank/DDBJ whole genome shotgun (WGS) entry which is preliminary data.</text>
</comment>